<name>X1BNI1_9ZZZZ</name>
<gene>
    <name evidence="1" type="ORF">S01H4_47117</name>
</gene>
<feature type="non-terminal residue" evidence="1">
    <location>
        <position position="40"/>
    </location>
</feature>
<dbReference type="InterPro" id="IPR010994">
    <property type="entry name" value="RuvA_2-like"/>
</dbReference>
<comment type="caution">
    <text evidence="1">The sequence shown here is derived from an EMBL/GenBank/DDBJ whole genome shotgun (WGS) entry which is preliminary data.</text>
</comment>
<dbReference type="SUPFAM" id="SSF47781">
    <property type="entry name" value="RuvA domain 2-like"/>
    <property type="match status" value="1"/>
</dbReference>
<evidence type="ECO:0000313" key="1">
    <source>
        <dbReference type="EMBL" id="GAG96545.1"/>
    </source>
</evidence>
<evidence type="ECO:0008006" key="2">
    <source>
        <dbReference type="Google" id="ProtNLM"/>
    </source>
</evidence>
<sequence>MAKRIVKRFGKKTLDVIEEDIERLAEVDGIGKKRIQMVKK</sequence>
<dbReference type="AlphaFoldDB" id="X1BNI1"/>
<dbReference type="Gene3D" id="1.10.150.20">
    <property type="entry name" value="5' to 3' exonuclease, C-terminal subdomain"/>
    <property type="match status" value="1"/>
</dbReference>
<reference evidence="1" key="1">
    <citation type="journal article" date="2014" name="Front. Microbiol.">
        <title>High frequency of phylogenetically diverse reductive dehalogenase-homologous genes in deep subseafloor sedimentary metagenomes.</title>
        <authorList>
            <person name="Kawai M."/>
            <person name="Futagami T."/>
            <person name="Toyoda A."/>
            <person name="Takaki Y."/>
            <person name="Nishi S."/>
            <person name="Hori S."/>
            <person name="Arai W."/>
            <person name="Tsubouchi T."/>
            <person name="Morono Y."/>
            <person name="Uchiyama I."/>
            <person name="Ito T."/>
            <person name="Fujiyama A."/>
            <person name="Inagaki F."/>
            <person name="Takami H."/>
        </authorList>
    </citation>
    <scope>NUCLEOTIDE SEQUENCE</scope>
    <source>
        <strain evidence="1">Expedition CK06-06</strain>
    </source>
</reference>
<protein>
    <recommendedName>
        <fullName evidence="2">DisA/LigA helix-hairpin-helix motif domain-containing protein</fullName>
    </recommendedName>
</protein>
<proteinExistence type="predicted"/>
<organism evidence="1">
    <name type="scientific">marine sediment metagenome</name>
    <dbReference type="NCBI Taxonomy" id="412755"/>
    <lineage>
        <taxon>unclassified sequences</taxon>
        <taxon>metagenomes</taxon>
        <taxon>ecological metagenomes</taxon>
    </lineage>
</organism>
<dbReference type="EMBL" id="BART01026408">
    <property type="protein sequence ID" value="GAG96545.1"/>
    <property type="molecule type" value="Genomic_DNA"/>
</dbReference>
<accession>X1BNI1</accession>